<keyword evidence="2" id="KW-1185">Reference proteome</keyword>
<comment type="caution">
    <text evidence="1">The sequence shown here is derived from an EMBL/GenBank/DDBJ whole genome shotgun (WGS) entry which is preliminary data.</text>
</comment>
<gene>
    <name evidence="1" type="ORF">IQ260_18930</name>
</gene>
<dbReference type="RefSeq" id="WP_193994659.1">
    <property type="nucleotide sequence ID" value="NZ_JADEXP010000195.1"/>
</dbReference>
<protein>
    <submittedName>
        <fullName evidence="1">Uncharacterized protein</fullName>
    </submittedName>
</protein>
<evidence type="ECO:0000313" key="1">
    <source>
        <dbReference type="EMBL" id="MBE9068725.1"/>
    </source>
</evidence>
<reference evidence="1" key="1">
    <citation type="submission" date="2020-10" db="EMBL/GenBank/DDBJ databases">
        <authorList>
            <person name="Castelo-Branco R."/>
            <person name="Eusebio N."/>
            <person name="Adriana R."/>
            <person name="Vieira A."/>
            <person name="Brugerolle De Fraissinette N."/>
            <person name="Rezende De Castro R."/>
            <person name="Schneider M.P."/>
            <person name="Vasconcelos V."/>
            <person name="Leao P.N."/>
        </authorList>
    </citation>
    <scope>NUCLEOTIDE SEQUENCE</scope>
    <source>
        <strain evidence="1">LEGE 11479</strain>
    </source>
</reference>
<dbReference type="Proteomes" id="UP000615026">
    <property type="component" value="Unassembled WGS sequence"/>
</dbReference>
<proteinExistence type="predicted"/>
<evidence type="ECO:0000313" key="2">
    <source>
        <dbReference type="Proteomes" id="UP000615026"/>
    </source>
</evidence>
<organism evidence="1 2">
    <name type="scientific">Leptolyngbya cf. ectocarpi LEGE 11479</name>
    <dbReference type="NCBI Taxonomy" id="1828722"/>
    <lineage>
        <taxon>Bacteria</taxon>
        <taxon>Bacillati</taxon>
        <taxon>Cyanobacteriota</taxon>
        <taxon>Cyanophyceae</taxon>
        <taxon>Leptolyngbyales</taxon>
        <taxon>Leptolyngbyaceae</taxon>
        <taxon>Leptolyngbya group</taxon>
        <taxon>Leptolyngbya</taxon>
    </lineage>
</organism>
<accession>A0A928ZWG9</accession>
<name>A0A928ZWG9_LEPEC</name>
<dbReference type="EMBL" id="JADEXP010000195">
    <property type="protein sequence ID" value="MBE9068725.1"/>
    <property type="molecule type" value="Genomic_DNA"/>
</dbReference>
<dbReference type="AlphaFoldDB" id="A0A928ZWG9"/>
<sequence length="312" mass="34026">MFKTPRLISLTLLTIGLLIGGLPESAEAVGNNQDRIGRKGGRATLGDSNLVDLTYSFSISDTTSDGAEITGLCDTEFSCLFENAVSDLTINSLTPIEGPINKVTIGTEAKLLDSKEEKKGDGYPPKVDFSSDLDFELNSNLNLRSQWDQSTNAMFYSLTDSHDKYEPIKLKTFRGMSAPVRTFTLGFELFREPSSSNNQVLDEKLVNNLVTDLAFILDTLESPSPKNSENSSKLLVNPPDPYKEFTLTTAAPGTASSLFSPDGTPIFGSFRFIEDISDDVDIDSVTVPESTSAVGLLIFTFLGIRFSKKKLL</sequence>